<sequence length="68" mass="8252">MSKIQEIRNYCVYLNNDTKQYQLLLDRELEQLRSQNWRVLSMSTSCYHRNDLQQVGQYINITLLVEQL</sequence>
<organism evidence="1 2">
    <name type="scientific">Dysgonomonas termitidis</name>
    <dbReference type="NCBI Taxonomy" id="1516126"/>
    <lineage>
        <taxon>Bacteria</taxon>
        <taxon>Pseudomonadati</taxon>
        <taxon>Bacteroidota</taxon>
        <taxon>Bacteroidia</taxon>
        <taxon>Bacteroidales</taxon>
        <taxon>Dysgonomonadaceae</taxon>
        <taxon>Dysgonomonas</taxon>
    </lineage>
</organism>
<dbReference type="EMBL" id="JBHSGN010000128">
    <property type="protein sequence ID" value="MFC4676254.1"/>
    <property type="molecule type" value="Genomic_DNA"/>
</dbReference>
<accession>A0ABV9L186</accession>
<evidence type="ECO:0000313" key="2">
    <source>
        <dbReference type="Proteomes" id="UP001596023"/>
    </source>
</evidence>
<proteinExistence type="predicted"/>
<comment type="caution">
    <text evidence="1">The sequence shown here is derived from an EMBL/GenBank/DDBJ whole genome shotgun (WGS) entry which is preliminary data.</text>
</comment>
<keyword evidence="2" id="KW-1185">Reference proteome</keyword>
<dbReference type="Proteomes" id="UP001596023">
    <property type="component" value="Unassembled WGS sequence"/>
</dbReference>
<reference evidence="2" key="1">
    <citation type="journal article" date="2019" name="Int. J. Syst. Evol. Microbiol.">
        <title>The Global Catalogue of Microorganisms (GCM) 10K type strain sequencing project: providing services to taxonomists for standard genome sequencing and annotation.</title>
        <authorList>
            <consortium name="The Broad Institute Genomics Platform"/>
            <consortium name="The Broad Institute Genome Sequencing Center for Infectious Disease"/>
            <person name="Wu L."/>
            <person name="Ma J."/>
        </authorList>
    </citation>
    <scope>NUCLEOTIDE SEQUENCE [LARGE SCALE GENOMIC DNA]</scope>
    <source>
        <strain evidence="2">CCUG 66188</strain>
    </source>
</reference>
<gene>
    <name evidence="1" type="ORF">ACFO6W_21440</name>
</gene>
<evidence type="ECO:0000313" key="1">
    <source>
        <dbReference type="EMBL" id="MFC4676254.1"/>
    </source>
</evidence>
<name>A0ABV9L186_9BACT</name>
<protein>
    <submittedName>
        <fullName evidence="1">Uncharacterized protein</fullName>
    </submittedName>
</protein>
<dbReference type="RefSeq" id="WP_380000299.1">
    <property type="nucleotide sequence ID" value="NZ_JBHSGN010000128.1"/>
</dbReference>